<gene>
    <name evidence="3" type="ORF">PoMZ_06902</name>
</gene>
<name>A0A4P7NTK1_PYROR</name>
<evidence type="ECO:0000313" key="3">
    <source>
        <dbReference type="EMBL" id="QBZ65196.1"/>
    </source>
</evidence>
<evidence type="ECO:0000313" key="4">
    <source>
        <dbReference type="Proteomes" id="UP000294847"/>
    </source>
</evidence>
<protein>
    <submittedName>
        <fullName evidence="3">Uncharacterized protein</fullName>
    </submittedName>
</protein>
<organism evidence="3 4">
    <name type="scientific">Pyricularia oryzae</name>
    <name type="common">Rice blast fungus</name>
    <name type="synonym">Magnaporthe oryzae</name>
    <dbReference type="NCBI Taxonomy" id="318829"/>
    <lineage>
        <taxon>Eukaryota</taxon>
        <taxon>Fungi</taxon>
        <taxon>Dikarya</taxon>
        <taxon>Ascomycota</taxon>
        <taxon>Pezizomycotina</taxon>
        <taxon>Sordariomycetes</taxon>
        <taxon>Sordariomycetidae</taxon>
        <taxon>Magnaporthales</taxon>
        <taxon>Pyriculariaceae</taxon>
        <taxon>Pyricularia</taxon>
    </lineage>
</organism>
<accession>A0A4P7NTK1</accession>
<evidence type="ECO:0000256" key="2">
    <source>
        <dbReference type="SAM" id="Phobius"/>
    </source>
</evidence>
<dbReference type="EMBL" id="CP034209">
    <property type="protein sequence ID" value="QBZ65196.1"/>
    <property type="molecule type" value="Genomic_DNA"/>
</dbReference>
<feature type="region of interest" description="Disordered" evidence="1">
    <location>
        <begin position="1"/>
        <end position="72"/>
    </location>
</feature>
<reference evidence="3 4" key="1">
    <citation type="journal article" date="2019" name="Mol. Biol. Evol.">
        <title>Blast fungal genomes show frequent chromosomal changes, gene gains and losses, and effector gene turnover.</title>
        <authorList>
            <person name="Gomez Luciano L.B."/>
            <person name="Jason Tsai I."/>
            <person name="Chuma I."/>
            <person name="Tosa Y."/>
            <person name="Chen Y.H."/>
            <person name="Li J.Y."/>
            <person name="Li M.Y."/>
            <person name="Jade Lu M.Y."/>
            <person name="Nakayashiki H."/>
            <person name="Li W.H."/>
        </authorList>
    </citation>
    <scope>NUCLEOTIDE SEQUENCE [LARGE SCALE GENOMIC DNA]</scope>
    <source>
        <strain evidence="3">MZ5-1-6</strain>
    </source>
</reference>
<keyword evidence="2" id="KW-1133">Transmembrane helix</keyword>
<feature type="compositionally biased region" description="Low complexity" evidence="1">
    <location>
        <begin position="32"/>
        <end position="44"/>
    </location>
</feature>
<feature type="region of interest" description="Disordered" evidence="1">
    <location>
        <begin position="98"/>
        <end position="133"/>
    </location>
</feature>
<dbReference type="AlphaFoldDB" id="A0A4P7NTK1"/>
<keyword evidence="2" id="KW-0812">Transmembrane</keyword>
<proteinExistence type="predicted"/>
<evidence type="ECO:0000256" key="1">
    <source>
        <dbReference type="SAM" id="MobiDB-lite"/>
    </source>
</evidence>
<dbReference type="Proteomes" id="UP000294847">
    <property type="component" value="Chromosome 6"/>
</dbReference>
<sequence length="156" mass="15901">MASEPIETVTVTTTIRSLGEPTNSPEPPTLSPVPSLTPTTLATSVRQTSSTADPTALPADTDGQGSPASGPPMGAIAGIIVLLVIAAIAVVAVLVRKSRRSGRRVVADGLTPNPRRAPGTGSQGPAPWEPRSNAVVEQVASDRPALNGPGYDKPRL</sequence>
<keyword evidence="2" id="KW-0472">Membrane</keyword>
<feature type="transmembrane region" description="Helical" evidence="2">
    <location>
        <begin position="75"/>
        <end position="95"/>
    </location>
</feature>